<dbReference type="Gene3D" id="3.20.20.380">
    <property type="entry name" value="Copper homeostasis (CutC) domain"/>
    <property type="match status" value="1"/>
</dbReference>
<evidence type="ECO:0000313" key="3">
    <source>
        <dbReference type="EMBL" id="MCF2527590.1"/>
    </source>
</evidence>
<dbReference type="Proteomes" id="UP001165378">
    <property type="component" value="Unassembled WGS sequence"/>
</dbReference>
<name>A0AA41PXA7_9ACTN</name>
<evidence type="ECO:0000256" key="1">
    <source>
        <dbReference type="ARBA" id="ARBA00007768"/>
    </source>
</evidence>
<dbReference type="EMBL" id="JAKFHA010000004">
    <property type="protein sequence ID" value="MCF2527590.1"/>
    <property type="molecule type" value="Genomic_DNA"/>
</dbReference>
<dbReference type="InterPro" id="IPR005627">
    <property type="entry name" value="CutC-like"/>
</dbReference>
<organism evidence="3 4">
    <name type="scientific">Yinghuangia soli</name>
    <dbReference type="NCBI Taxonomy" id="2908204"/>
    <lineage>
        <taxon>Bacteria</taxon>
        <taxon>Bacillati</taxon>
        <taxon>Actinomycetota</taxon>
        <taxon>Actinomycetes</taxon>
        <taxon>Kitasatosporales</taxon>
        <taxon>Streptomycetaceae</taxon>
        <taxon>Yinghuangia</taxon>
    </lineage>
</organism>
<keyword evidence="4" id="KW-1185">Reference proteome</keyword>
<comment type="similarity">
    <text evidence="1">Belongs to the CutC family.</text>
</comment>
<dbReference type="RefSeq" id="WP_235051750.1">
    <property type="nucleotide sequence ID" value="NZ_JAKFHA010000004.1"/>
</dbReference>
<dbReference type="GO" id="GO:0005507">
    <property type="term" value="F:copper ion binding"/>
    <property type="evidence" value="ECO:0007669"/>
    <property type="project" value="TreeGrafter"/>
</dbReference>
<dbReference type="AlphaFoldDB" id="A0AA41PXA7"/>
<sequence length="224" mass="23105">MSQSLLEVVVLSAADARAAAAGGADRVELVADMAADGLTPDAGVFAEVREAVEIPVRVMVRRAAGFARGVPLARLCADAEALWRAGAREFVGGWLGEDGRVDVEACEEVLGVLPDTHWTFHRAFDHTRDRAEAWETVGALTGVDTVLTSGAADGVAAGAAVLAADAAAACGPRILVGGGLRAEHVGQLRAAGLDAFHIGTPARPRGWASPVDAEQVAVWRELVG</sequence>
<dbReference type="PANTHER" id="PTHR12598">
    <property type="entry name" value="COPPER HOMEOSTASIS PROTEIN CUTC"/>
    <property type="match status" value="1"/>
</dbReference>
<reference evidence="3" key="1">
    <citation type="submission" date="2022-01" db="EMBL/GenBank/DDBJ databases">
        <title>Genome-Based Taxonomic Classification of the Phylum Actinobacteria.</title>
        <authorList>
            <person name="Gao Y."/>
        </authorList>
    </citation>
    <scope>NUCLEOTIDE SEQUENCE</scope>
    <source>
        <strain evidence="3">KLBMP 8922</strain>
    </source>
</reference>
<dbReference type="PANTHER" id="PTHR12598:SF0">
    <property type="entry name" value="COPPER HOMEOSTASIS PROTEIN CUTC HOMOLOG"/>
    <property type="match status" value="1"/>
</dbReference>
<protein>
    <recommendedName>
        <fullName evidence="2">Copper homeostasis protein cutC homolog</fullName>
    </recommendedName>
</protein>
<gene>
    <name evidence="3" type="ORF">LZ495_10235</name>
</gene>
<comment type="caution">
    <text evidence="3">The sequence shown here is derived from an EMBL/GenBank/DDBJ whole genome shotgun (WGS) entry which is preliminary data.</text>
</comment>
<dbReference type="SUPFAM" id="SSF110395">
    <property type="entry name" value="CutC-like"/>
    <property type="match status" value="1"/>
</dbReference>
<evidence type="ECO:0000256" key="2">
    <source>
        <dbReference type="ARBA" id="ARBA00019014"/>
    </source>
</evidence>
<proteinExistence type="inferred from homology"/>
<accession>A0AA41PXA7</accession>
<dbReference type="InterPro" id="IPR036822">
    <property type="entry name" value="CutC-like_dom_sf"/>
</dbReference>
<evidence type="ECO:0000313" key="4">
    <source>
        <dbReference type="Proteomes" id="UP001165378"/>
    </source>
</evidence>
<dbReference type="Pfam" id="PF03932">
    <property type="entry name" value="CutC"/>
    <property type="match status" value="1"/>
</dbReference>